<dbReference type="RefSeq" id="WP_081475469.1">
    <property type="nucleotide sequence ID" value="NZ_BCTB01000042.1"/>
</dbReference>
<protein>
    <recommendedName>
        <fullName evidence="2">DUF4189 domain-containing protein</fullName>
    </recommendedName>
</protein>
<dbReference type="STRING" id="1797.RMCT_3255"/>
<gene>
    <name evidence="3" type="ORF">RMCT_3255</name>
</gene>
<evidence type="ECO:0000256" key="1">
    <source>
        <dbReference type="SAM" id="MobiDB-lite"/>
    </source>
</evidence>
<dbReference type="AlphaFoldDB" id="A0A117IN49"/>
<dbReference type="Pfam" id="PF13827">
    <property type="entry name" value="DUF4189"/>
    <property type="match status" value="1"/>
</dbReference>
<reference evidence="4" key="2">
    <citation type="submission" date="2016-02" db="EMBL/GenBank/DDBJ databases">
        <title>Draft genome sequence of five rapidly growing Mycobacterium species.</title>
        <authorList>
            <person name="Katahira K."/>
            <person name="Gotou Y."/>
            <person name="Iida K."/>
            <person name="Ogura Y."/>
            <person name="Hayashi T."/>
        </authorList>
    </citation>
    <scope>NUCLEOTIDE SEQUENCE [LARGE SCALE GENOMIC DNA]</scope>
    <source>
        <strain evidence="4">JCM6362</strain>
    </source>
</reference>
<reference evidence="3 4" key="1">
    <citation type="journal article" date="2016" name="Genome Announc.">
        <title>Draft Genome Sequences of Five Rapidly Growing Mycobacterium Species, M. thermoresistibile, M. fortuitum subsp. acetamidolyticum, M. canariasense, M. brisbanense, and M. novocastrense.</title>
        <authorList>
            <person name="Katahira K."/>
            <person name="Ogura Y."/>
            <person name="Gotoh Y."/>
            <person name="Hayashi T."/>
        </authorList>
    </citation>
    <scope>NUCLEOTIDE SEQUENCE [LARGE SCALE GENOMIC DNA]</scope>
    <source>
        <strain evidence="3 4">JCM6362</strain>
    </source>
</reference>
<organism evidence="3 4">
    <name type="scientific">Mycolicibacterium thermoresistibile</name>
    <name type="common">Mycobacterium thermoresistibile</name>
    <dbReference type="NCBI Taxonomy" id="1797"/>
    <lineage>
        <taxon>Bacteria</taxon>
        <taxon>Bacillati</taxon>
        <taxon>Actinomycetota</taxon>
        <taxon>Actinomycetes</taxon>
        <taxon>Mycobacteriales</taxon>
        <taxon>Mycobacteriaceae</taxon>
        <taxon>Mycolicibacterium</taxon>
    </lineage>
</organism>
<feature type="region of interest" description="Disordered" evidence="1">
    <location>
        <begin position="72"/>
        <end position="119"/>
    </location>
</feature>
<evidence type="ECO:0000313" key="4">
    <source>
        <dbReference type="Proteomes" id="UP000069654"/>
    </source>
</evidence>
<accession>A0A117IN49</accession>
<evidence type="ECO:0000259" key="2">
    <source>
        <dbReference type="Pfam" id="PF13827"/>
    </source>
</evidence>
<dbReference type="EMBL" id="BCTB01000042">
    <property type="protein sequence ID" value="GAT16286.1"/>
    <property type="molecule type" value="Genomic_DNA"/>
</dbReference>
<feature type="compositionally biased region" description="Pro residues" evidence="1">
    <location>
        <begin position="92"/>
        <end position="104"/>
    </location>
</feature>
<proteinExistence type="predicted"/>
<feature type="region of interest" description="Disordered" evidence="1">
    <location>
        <begin position="1"/>
        <end position="23"/>
    </location>
</feature>
<sequence length="238" mass="24385">MPTHDEVPNFHQAPTELAPSADATETNLAWSLADEEPEPKWTPHRITAGALAASLTAIGAAGVVAAIQLHTPSAPKPESRSSETTTVTTLATPPPPIAPPPPAAEPEVTKPAESPPSTVTTVIVQTPAPPSAVVVPPQPAPTVGNWGAIAFSRYTGNVGYTQYFPTRFAAETAAVSQCAAFDCVAVVHFSNACGAIAQGIDLTWGWGWDATPFGAQSAAIASCSTAGIGCRPLGWICS</sequence>
<feature type="domain" description="DUF4189" evidence="2">
    <location>
        <begin position="146"/>
        <end position="237"/>
    </location>
</feature>
<dbReference type="InterPro" id="IPR025240">
    <property type="entry name" value="DUF4189"/>
</dbReference>
<comment type="caution">
    <text evidence="3">The sequence shown here is derived from an EMBL/GenBank/DDBJ whole genome shotgun (WGS) entry which is preliminary data.</text>
</comment>
<name>A0A117IN49_MYCTH</name>
<dbReference type="Proteomes" id="UP000069654">
    <property type="component" value="Unassembled WGS sequence"/>
</dbReference>
<evidence type="ECO:0000313" key="3">
    <source>
        <dbReference type="EMBL" id="GAT16286.1"/>
    </source>
</evidence>